<evidence type="ECO:0000256" key="5">
    <source>
        <dbReference type="ARBA" id="ARBA00022723"/>
    </source>
</evidence>
<keyword evidence="5" id="KW-0479">Metal-binding</keyword>
<evidence type="ECO:0000256" key="8">
    <source>
        <dbReference type="ARBA" id="ARBA00022833"/>
    </source>
</evidence>
<dbReference type="Pfam" id="PF18962">
    <property type="entry name" value="Por_Secre_tail"/>
    <property type="match status" value="1"/>
</dbReference>
<dbReference type="EMBL" id="CP027062">
    <property type="protein sequence ID" value="AVI52005.1"/>
    <property type="molecule type" value="Genomic_DNA"/>
</dbReference>
<dbReference type="GO" id="GO:0004181">
    <property type="term" value="F:metallocarboxypeptidase activity"/>
    <property type="evidence" value="ECO:0007669"/>
    <property type="project" value="InterPro"/>
</dbReference>
<dbReference type="NCBIfam" id="TIGR04183">
    <property type="entry name" value="Por_Secre_tail"/>
    <property type="match status" value="1"/>
</dbReference>
<dbReference type="FunFam" id="3.40.630.10:FF:000084">
    <property type="entry name" value="Carboxypeptidase B2"/>
    <property type="match status" value="1"/>
</dbReference>
<dbReference type="Pfam" id="PF00246">
    <property type="entry name" value="Peptidase_M14"/>
    <property type="match status" value="1"/>
</dbReference>
<proteinExistence type="inferred from homology"/>
<evidence type="ECO:0000259" key="13">
    <source>
        <dbReference type="PROSITE" id="PS52035"/>
    </source>
</evidence>
<dbReference type="EC" id="3.4.17.18" evidence="11"/>
<dbReference type="SUPFAM" id="SSF53187">
    <property type="entry name" value="Zn-dependent exopeptidases"/>
    <property type="match status" value="1"/>
</dbReference>
<dbReference type="Proteomes" id="UP000238442">
    <property type="component" value="Chromosome"/>
</dbReference>
<comment type="catalytic activity">
    <reaction evidence="10">
        <text>Releases a C-terminal residue, which may be hydrophobic or positively charged.</text>
        <dbReference type="EC" id="3.4.17.18"/>
    </reaction>
</comment>
<dbReference type="PROSITE" id="PS52035">
    <property type="entry name" value="PEPTIDASE_M14"/>
    <property type="match status" value="1"/>
</dbReference>
<protein>
    <recommendedName>
        <fullName evidence="11">carboxypeptidase T</fullName>
        <ecNumber evidence="11">3.4.17.18</ecNumber>
    </recommendedName>
</protein>
<evidence type="ECO:0000256" key="1">
    <source>
        <dbReference type="ARBA" id="ARBA00001947"/>
    </source>
</evidence>
<dbReference type="GO" id="GO:0008270">
    <property type="term" value="F:zinc ion binding"/>
    <property type="evidence" value="ECO:0007669"/>
    <property type="project" value="InterPro"/>
</dbReference>
<evidence type="ECO:0000256" key="12">
    <source>
        <dbReference type="PROSITE-ProRule" id="PRU01379"/>
    </source>
</evidence>
<dbReference type="Gene3D" id="2.60.120.260">
    <property type="entry name" value="Galactose-binding domain-like"/>
    <property type="match status" value="1"/>
</dbReference>
<evidence type="ECO:0000256" key="9">
    <source>
        <dbReference type="ARBA" id="ARBA00023049"/>
    </source>
</evidence>
<keyword evidence="9" id="KW-0482">Metalloprotease</keyword>
<dbReference type="PANTHER" id="PTHR11705:SF143">
    <property type="entry name" value="SLL0236 PROTEIN"/>
    <property type="match status" value="1"/>
</dbReference>
<evidence type="ECO:0000256" key="2">
    <source>
        <dbReference type="ARBA" id="ARBA00005988"/>
    </source>
</evidence>
<organism evidence="14 15">
    <name type="scientific">Pukyongia salina</name>
    <dbReference type="NCBI Taxonomy" id="2094025"/>
    <lineage>
        <taxon>Bacteria</taxon>
        <taxon>Pseudomonadati</taxon>
        <taxon>Bacteroidota</taxon>
        <taxon>Flavobacteriia</taxon>
        <taxon>Flavobacteriales</taxon>
        <taxon>Flavobacteriaceae</taxon>
        <taxon>Pukyongia</taxon>
    </lineage>
</organism>
<feature type="active site" description="Proton donor/acceptor" evidence="12">
    <location>
        <position position="371"/>
    </location>
</feature>
<evidence type="ECO:0000256" key="7">
    <source>
        <dbReference type="ARBA" id="ARBA00022801"/>
    </source>
</evidence>
<evidence type="ECO:0000256" key="10">
    <source>
        <dbReference type="ARBA" id="ARBA00050859"/>
    </source>
</evidence>
<name>A0A2S0HZC8_9FLAO</name>
<evidence type="ECO:0000256" key="3">
    <source>
        <dbReference type="ARBA" id="ARBA00022645"/>
    </source>
</evidence>
<keyword evidence="3" id="KW-0121">Carboxypeptidase</keyword>
<comment type="cofactor">
    <cofactor evidence="1">
        <name>Zn(2+)</name>
        <dbReference type="ChEBI" id="CHEBI:29105"/>
    </cofactor>
</comment>
<dbReference type="Gene3D" id="3.40.630.10">
    <property type="entry name" value="Zn peptidases"/>
    <property type="match status" value="1"/>
</dbReference>
<dbReference type="AlphaFoldDB" id="A0A2S0HZC8"/>
<evidence type="ECO:0000256" key="4">
    <source>
        <dbReference type="ARBA" id="ARBA00022670"/>
    </source>
</evidence>
<comment type="similarity">
    <text evidence="2 12">Belongs to the peptidase M14 family.</text>
</comment>
<dbReference type="PANTHER" id="PTHR11705">
    <property type="entry name" value="PROTEASE FAMILY M14 CARBOXYPEPTIDASE A,B"/>
    <property type="match status" value="1"/>
</dbReference>
<dbReference type="InterPro" id="IPR026444">
    <property type="entry name" value="Secre_tail"/>
</dbReference>
<dbReference type="GO" id="GO:0006508">
    <property type="term" value="P:proteolysis"/>
    <property type="evidence" value="ECO:0007669"/>
    <property type="project" value="UniProtKB-KW"/>
</dbReference>
<dbReference type="PRINTS" id="PR00765">
    <property type="entry name" value="CRBOXYPTASEA"/>
</dbReference>
<feature type="domain" description="Peptidase M14" evidence="13">
    <location>
        <begin position="111"/>
        <end position="402"/>
    </location>
</feature>
<reference evidence="14 15" key="1">
    <citation type="submission" date="2018-02" db="EMBL/GenBank/DDBJ databases">
        <title>Genomic analysis of the strain RR4-38 isolated from a seawater recirculating aquaculture system.</title>
        <authorList>
            <person name="Kim Y.-S."/>
            <person name="Jang Y.H."/>
            <person name="Kim K.-H."/>
        </authorList>
    </citation>
    <scope>NUCLEOTIDE SEQUENCE [LARGE SCALE GENOMIC DNA]</scope>
    <source>
        <strain evidence="14 15">RR4-38</strain>
    </source>
</reference>
<evidence type="ECO:0000256" key="6">
    <source>
        <dbReference type="ARBA" id="ARBA00022729"/>
    </source>
</evidence>
<dbReference type="InterPro" id="IPR033810">
    <property type="entry name" value="Carboxypeptidase_T"/>
</dbReference>
<evidence type="ECO:0000256" key="11">
    <source>
        <dbReference type="ARBA" id="ARBA00066554"/>
    </source>
</evidence>
<dbReference type="GO" id="GO:0005615">
    <property type="term" value="C:extracellular space"/>
    <property type="evidence" value="ECO:0007669"/>
    <property type="project" value="TreeGrafter"/>
</dbReference>
<gene>
    <name evidence="14" type="ORF">C5O00_12905</name>
</gene>
<dbReference type="KEGG" id="aue:C5O00_12905"/>
<keyword evidence="7" id="KW-0378">Hydrolase</keyword>
<dbReference type="SMART" id="SM00631">
    <property type="entry name" value="Zn_pept"/>
    <property type="match status" value="1"/>
</dbReference>
<keyword evidence="15" id="KW-1185">Reference proteome</keyword>
<keyword evidence="4" id="KW-0645">Protease</keyword>
<keyword evidence="8" id="KW-0862">Zinc</keyword>
<dbReference type="CDD" id="cd03859">
    <property type="entry name" value="M14_CPT"/>
    <property type="match status" value="1"/>
</dbReference>
<evidence type="ECO:0000313" key="14">
    <source>
        <dbReference type="EMBL" id="AVI52005.1"/>
    </source>
</evidence>
<sequence length="760" mass="84518">MFLMGSTMLNAQQPTYSKVKVFFEDNNMLERLSGLNFDVDHPEFEDKQSISLYLTETEIDRLRANGFRYEITIPDYNAYYLEMLANDLENQQQMTRSSNVAAGFDLGSMGGFYTFAEVEAKLDEMKQNFPNLITARTSIGTSIEGRPIWMVKISDNPNINEPEPAAYFDALHHAREPLSMATTINYMFWLLENYSTDPMVQFLVDNREIYFVPVVNPDGYVYNETTNPNGGGFWRKNRNPNTGGCTGVDLNRNYSFGYGVNGSCSSTDPCSGTYRGTAPFSEPETTAVRDFLDVIEPNTAFSTHSTAGSYLMPYGFDTSPPEFNTYSEWASAFLDENDYPYGVTFQMLGYTSCGTTRDYLHSEGIYGWTPEIDGNGFWPTPSTIFALVDENVRPLFYQSWIAGAYLDVQSHTLIGDVLPGESFQLVVEIKNTGVGADAQNVSVIVSTSHPNVMVPTANGYGTVAARTRKDNSASPFIISLDSGFNDSSFDLIVTTYQDGVENESIVIPVYVGEKTTLFFDDAEAGAGSWTATGNGIQWGVVADDSYSGNSSFGDSDGGNGENNTVNYFTLNESFDFTGDITPVLTFACKWSVEIDDYVDLQISTDGGSNWVTLAQYSRNKNWMTELLELDAYAGFSDVRFRFRMTTDNSIPGDGFYFDDFTVRVFENSILGNSNNETFGITVYPNPFNNSITVIANNEIIDEISELKLYDISGRSIDIAFEKEDSRLHISNTSDLHSGIYFLNILNAAGDVITVKKLVKI</sequence>
<dbReference type="InterPro" id="IPR000834">
    <property type="entry name" value="Peptidase_M14"/>
</dbReference>
<accession>A0A2S0HZC8</accession>
<keyword evidence="6" id="KW-0732">Signal</keyword>
<evidence type="ECO:0000313" key="15">
    <source>
        <dbReference type="Proteomes" id="UP000238442"/>
    </source>
</evidence>